<protein>
    <recommendedName>
        <fullName evidence="7">EXS domain-containing protein</fullName>
    </recommendedName>
</protein>
<comment type="caution">
    <text evidence="8">The sequence shown here is derived from an EMBL/GenBank/DDBJ whole genome shotgun (WGS) entry which is preliminary data.</text>
</comment>
<dbReference type="GO" id="GO:0016020">
    <property type="term" value="C:membrane"/>
    <property type="evidence" value="ECO:0007669"/>
    <property type="project" value="UniProtKB-SubCell"/>
</dbReference>
<evidence type="ECO:0000256" key="1">
    <source>
        <dbReference type="ARBA" id="ARBA00004141"/>
    </source>
</evidence>
<feature type="region of interest" description="Disordered" evidence="5">
    <location>
        <begin position="201"/>
        <end position="222"/>
    </location>
</feature>
<feature type="compositionally biased region" description="Polar residues" evidence="5">
    <location>
        <begin position="473"/>
        <end position="484"/>
    </location>
</feature>
<accession>A0A445GGZ4</accession>
<feature type="non-terminal residue" evidence="8">
    <location>
        <position position="1"/>
    </location>
</feature>
<dbReference type="EMBL" id="QZWG01000016">
    <property type="protein sequence ID" value="RZB60507.1"/>
    <property type="molecule type" value="Genomic_DNA"/>
</dbReference>
<dbReference type="InterPro" id="IPR004342">
    <property type="entry name" value="EXS_C"/>
</dbReference>
<gene>
    <name evidence="8" type="ORF">D0Y65_043318</name>
</gene>
<proteinExistence type="predicted"/>
<evidence type="ECO:0000313" key="9">
    <source>
        <dbReference type="Proteomes" id="UP000289340"/>
    </source>
</evidence>
<organism evidence="8 9">
    <name type="scientific">Glycine soja</name>
    <name type="common">Wild soybean</name>
    <dbReference type="NCBI Taxonomy" id="3848"/>
    <lineage>
        <taxon>Eukaryota</taxon>
        <taxon>Viridiplantae</taxon>
        <taxon>Streptophyta</taxon>
        <taxon>Embryophyta</taxon>
        <taxon>Tracheophyta</taxon>
        <taxon>Spermatophyta</taxon>
        <taxon>Magnoliopsida</taxon>
        <taxon>eudicotyledons</taxon>
        <taxon>Gunneridae</taxon>
        <taxon>Pentapetalae</taxon>
        <taxon>rosids</taxon>
        <taxon>fabids</taxon>
        <taxon>Fabales</taxon>
        <taxon>Fabaceae</taxon>
        <taxon>Papilionoideae</taxon>
        <taxon>50 kb inversion clade</taxon>
        <taxon>NPAAA clade</taxon>
        <taxon>indigoferoid/millettioid clade</taxon>
        <taxon>Phaseoleae</taxon>
        <taxon>Glycine</taxon>
        <taxon>Glycine subgen. Soja</taxon>
    </lineage>
</organism>
<feature type="compositionally biased region" description="Low complexity" evidence="5">
    <location>
        <begin position="203"/>
        <end position="218"/>
    </location>
</feature>
<evidence type="ECO:0000256" key="4">
    <source>
        <dbReference type="ARBA" id="ARBA00023136"/>
    </source>
</evidence>
<keyword evidence="9" id="KW-1185">Reference proteome</keyword>
<evidence type="ECO:0000256" key="3">
    <source>
        <dbReference type="ARBA" id="ARBA00022989"/>
    </source>
</evidence>
<feature type="transmembrane region" description="Helical" evidence="6">
    <location>
        <begin position="6"/>
        <end position="26"/>
    </location>
</feature>
<reference evidence="8 9" key="1">
    <citation type="submission" date="2018-09" db="EMBL/GenBank/DDBJ databases">
        <title>A high-quality reference genome of wild soybean provides a powerful tool to mine soybean genomes.</title>
        <authorList>
            <person name="Xie M."/>
            <person name="Chung C.Y.L."/>
            <person name="Li M.-W."/>
            <person name="Wong F.-L."/>
            <person name="Chan T.-F."/>
            <person name="Lam H.-M."/>
        </authorList>
    </citation>
    <scope>NUCLEOTIDE SEQUENCE [LARGE SCALE GENOMIC DNA]</scope>
    <source>
        <strain evidence="9">cv. W05</strain>
        <tissue evidence="8">Hypocotyl of etiolated seedlings</tissue>
    </source>
</reference>
<evidence type="ECO:0000256" key="2">
    <source>
        <dbReference type="ARBA" id="ARBA00022692"/>
    </source>
</evidence>
<feature type="transmembrane region" description="Helical" evidence="6">
    <location>
        <begin position="47"/>
        <end position="66"/>
    </location>
</feature>
<evidence type="ECO:0000256" key="6">
    <source>
        <dbReference type="SAM" id="Phobius"/>
    </source>
</evidence>
<feature type="domain" description="EXS" evidence="7">
    <location>
        <begin position="2"/>
        <end position="73"/>
    </location>
</feature>
<dbReference type="AlphaFoldDB" id="A0A445GGZ4"/>
<sequence length="571" mass="63476">VLLYAAVVMVLIFPFDIIYFSSRYFFLRTLWLKDTLANSFSITGKFTFIWMYCAISFADLFLADILTSMAKICPLCAIVLHPCHAPVSALYFLLKGCVGTRAMATSSKFDPSSSSPDTPLYPGQRGSHIAASLDRSGSFRESMENPILSSLPNMLRSSSLATNGDVESFFNYVRFDPKLLTLEHKSNRQMDFKRHVNAALGISPDESPSSSSKGKLLPSPVPEDMKRVKDALGANIVKARERVKMFSEALFVFHEVFQAITSKKRSRAEGFSNDRSNVMLSDRPVLGPSIGKVGVQGHPVTGGFELEQQKSDERTKNVVPNKRTRTSMVDVRVRVFDFPPCLFASMDVRTNSLVRPSGTVGRDKEKLRIANNGVVQSEEQTLPIGGDGWEKSKMKKKRSCIKLDVSPSTTLTKPVNTFQETKQGMQQRLVTDLRSKLTNDSHSFRSVVCNGIVGVGKSDGISQQTGLGIRASTPRNNQDNNSLVNDRRGRPVSSDKERVFSDLERSVCRMVHRQVATIAWLEADSVCGSHSVAIPLVLVLRYLFRLNQCLRQYKDTGEKTTLLNGKNSVLF</sequence>
<keyword evidence="4 6" id="KW-0472">Membrane</keyword>
<comment type="subcellular location">
    <subcellularLocation>
        <location evidence="1">Membrane</location>
        <topology evidence="1">Multi-pass membrane protein</topology>
    </subcellularLocation>
</comment>
<feature type="region of interest" description="Disordered" evidence="5">
    <location>
        <begin position="464"/>
        <end position="495"/>
    </location>
</feature>
<keyword evidence="3 6" id="KW-1133">Transmembrane helix</keyword>
<dbReference type="PANTHER" id="PTHR31115:SF3">
    <property type="entry name" value="EXPRESSED PROTEIN"/>
    <property type="match status" value="1"/>
</dbReference>
<dbReference type="Proteomes" id="UP000289340">
    <property type="component" value="Chromosome 16"/>
</dbReference>
<evidence type="ECO:0000256" key="5">
    <source>
        <dbReference type="SAM" id="MobiDB-lite"/>
    </source>
</evidence>
<evidence type="ECO:0000259" key="7">
    <source>
        <dbReference type="Pfam" id="PF03124"/>
    </source>
</evidence>
<dbReference type="PANTHER" id="PTHR31115">
    <property type="entry name" value="OS05G0107300 PROTEIN"/>
    <property type="match status" value="1"/>
</dbReference>
<feature type="compositionally biased region" description="Basic and acidic residues" evidence="5">
    <location>
        <begin position="485"/>
        <end position="495"/>
    </location>
</feature>
<dbReference type="Pfam" id="PF03124">
    <property type="entry name" value="EXS"/>
    <property type="match status" value="2"/>
</dbReference>
<feature type="domain" description="EXS" evidence="7">
    <location>
        <begin position="498"/>
        <end position="564"/>
    </location>
</feature>
<evidence type="ECO:0000313" key="8">
    <source>
        <dbReference type="EMBL" id="RZB60507.1"/>
    </source>
</evidence>
<keyword evidence="2 6" id="KW-0812">Transmembrane</keyword>
<name>A0A445GGZ4_GLYSO</name>